<keyword evidence="2" id="KW-1185">Reference proteome</keyword>
<gene>
    <name evidence="1" type="ORF">C8Q69DRAFT_158078</name>
</gene>
<sequence>MILHPPTMDLPSDSEDYIPDYTSQSHYSCYCDPHSCFLYSRKSPQCHTPRYREIIQTWVPYLYTCCQCEDGPKAYDSQPRCIVCNHSVCSQCTHVR</sequence>
<organism evidence="1 2">
    <name type="scientific">Byssochlamys spectabilis</name>
    <name type="common">Paecilomyces variotii</name>
    <dbReference type="NCBI Taxonomy" id="264951"/>
    <lineage>
        <taxon>Eukaryota</taxon>
        <taxon>Fungi</taxon>
        <taxon>Dikarya</taxon>
        <taxon>Ascomycota</taxon>
        <taxon>Pezizomycotina</taxon>
        <taxon>Eurotiomycetes</taxon>
        <taxon>Eurotiomycetidae</taxon>
        <taxon>Eurotiales</taxon>
        <taxon>Thermoascaceae</taxon>
        <taxon>Paecilomyces</taxon>
    </lineage>
</organism>
<evidence type="ECO:0000313" key="2">
    <source>
        <dbReference type="Proteomes" id="UP000283841"/>
    </source>
</evidence>
<reference evidence="1 2" key="1">
    <citation type="journal article" date="2018" name="Front. Microbiol.">
        <title>Genomic and genetic insights into a cosmopolitan fungus, Paecilomyces variotii (Eurotiales).</title>
        <authorList>
            <person name="Urquhart A.S."/>
            <person name="Mondo S.J."/>
            <person name="Makela M.R."/>
            <person name="Hane J.K."/>
            <person name="Wiebenga A."/>
            <person name="He G."/>
            <person name="Mihaltcheva S."/>
            <person name="Pangilinan J."/>
            <person name="Lipzen A."/>
            <person name="Barry K."/>
            <person name="de Vries R.P."/>
            <person name="Grigoriev I.V."/>
            <person name="Idnurm A."/>
        </authorList>
    </citation>
    <scope>NUCLEOTIDE SEQUENCE [LARGE SCALE GENOMIC DNA]</scope>
    <source>
        <strain evidence="1 2">CBS 101075</strain>
    </source>
</reference>
<comment type="caution">
    <text evidence="1">The sequence shown here is derived from an EMBL/GenBank/DDBJ whole genome shotgun (WGS) entry which is preliminary data.</text>
</comment>
<dbReference type="RefSeq" id="XP_028487691.1">
    <property type="nucleotide sequence ID" value="XM_028625624.1"/>
</dbReference>
<evidence type="ECO:0000313" key="1">
    <source>
        <dbReference type="EMBL" id="RWQ98046.1"/>
    </source>
</evidence>
<dbReference type="AlphaFoldDB" id="A0A443I1W1"/>
<name>A0A443I1W1_BYSSP</name>
<dbReference type="GeneID" id="39594901"/>
<dbReference type="Proteomes" id="UP000283841">
    <property type="component" value="Unassembled WGS sequence"/>
</dbReference>
<proteinExistence type="predicted"/>
<dbReference type="VEuPathDB" id="FungiDB:C8Q69DRAFT_158078"/>
<dbReference type="EMBL" id="RCNU01000002">
    <property type="protein sequence ID" value="RWQ98046.1"/>
    <property type="molecule type" value="Genomic_DNA"/>
</dbReference>
<accession>A0A443I1W1</accession>
<protein>
    <submittedName>
        <fullName evidence="1">Uncharacterized protein</fullName>
    </submittedName>
</protein>